<evidence type="ECO:0000313" key="9">
    <source>
        <dbReference type="Proteomes" id="UP000005226"/>
    </source>
</evidence>
<accession>H2T1Z5</accession>
<dbReference type="GeneTree" id="ENSGT00940000157536"/>
<dbReference type="InterPro" id="IPR006052">
    <property type="entry name" value="TNF_dom"/>
</dbReference>
<name>H2T1Z5_TAKRU</name>
<dbReference type="PANTHER" id="PTHR15151:SF24">
    <property type="entry name" value="A PROLIFERATION-INDUCING LIGAND-LIKE PROTEIN-RELATED"/>
    <property type="match status" value="1"/>
</dbReference>
<dbReference type="Proteomes" id="UP000005226">
    <property type="component" value="Chromosome 14"/>
</dbReference>
<keyword evidence="3" id="KW-0202">Cytokine</keyword>
<evidence type="ECO:0000313" key="8">
    <source>
        <dbReference type="Ensembl" id="ENSTRUP00000018683.2"/>
    </source>
</evidence>
<evidence type="ECO:0000259" key="7">
    <source>
        <dbReference type="PROSITE" id="PS50049"/>
    </source>
</evidence>
<evidence type="ECO:0000256" key="4">
    <source>
        <dbReference type="ARBA" id="ARBA00022525"/>
    </source>
</evidence>
<dbReference type="GO" id="GO:0030890">
    <property type="term" value="P:positive regulation of B cell proliferation"/>
    <property type="evidence" value="ECO:0007669"/>
    <property type="project" value="TreeGrafter"/>
</dbReference>
<protein>
    <recommendedName>
        <fullName evidence="7">THD domain-containing protein</fullName>
    </recommendedName>
</protein>
<dbReference type="OMA" id="LTAIMFC"/>
<dbReference type="Pfam" id="PF00229">
    <property type="entry name" value="TNF"/>
    <property type="match status" value="1"/>
</dbReference>
<dbReference type="GO" id="GO:0005615">
    <property type="term" value="C:extracellular space"/>
    <property type="evidence" value="ECO:0007669"/>
    <property type="project" value="UniProtKB-KW"/>
</dbReference>
<evidence type="ECO:0000256" key="5">
    <source>
        <dbReference type="ARBA" id="ARBA00023157"/>
    </source>
</evidence>
<comment type="similarity">
    <text evidence="2">Belongs to the tumor necrosis factor family.</text>
</comment>
<keyword evidence="6" id="KW-0325">Glycoprotein</keyword>
<dbReference type="PROSITE" id="PS50049">
    <property type="entry name" value="THD_2"/>
    <property type="match status" value="1"/>
</dbReference>
<organism evidence="8 9">
    <name type="scientific">Takifugu rubripes</name>
    <name type="common">Japanese pufferfish</name>
    <name type="synonym">Fugu rubripes</name>
    <dbReference type="NCBI Taxonomy" id="31033"/>
    <lineage>
        <taxon>Eukaryota</taxon>
        <taxon>Metazoa</taxon>
        <taxon>Chordata</taxon>
        <taxon>Craniata</taxon>
        <taxon>Vertebrata</taxon>
        <taxon>Euteleostomi</taxon>
        <taxon>Actinopterygii</taxon>
        <taxon>Neopterygii</taxon>
        <taxon>Teleostei</taxon>
        <taxon>Neoteleostei</taxon>
        <taxon>Acanthomorphata</taxon>
        <taxon>Eupercaria</taxon>
        <taxon>Tetraodontiformes</taxon>
        <taxon>Tetradontoidea</taxon>
        <taxon>Tetraodontidae</taxon>
        <taxon>Takifugu</taxon>
    </lineage>
</organism>
<dbReference type="PANTHER" id="PTHR15151">
    <property type="entry name" value="PROTEIN EIGER"/>
    <property type="match status" value="1"/>
</dbReference>
<dbReference type="InterPro" id="IPR051748">
    <property type="entry name" value="TNF_Ligand_Superfamily"/>
</dbReference>
<dbReference type="GO" id="GO:0016020">
    <property type="term" value="C:membrane"/>
    <property type="evidence" value="ECO:0007669"/>
    <property type="project" value="InterPro"/>
</dbReference>
<proteinExistence type="inferred from homology"/>
<evidence type="ECO:0000256" key="3">
    <source>
        <dbReference type="ARBA" id="ARBA00022514"/>
    </source>
</evidence>
<dbReference type="Gene3D" id="2.60.120.40">
    <property type="match status" value="1"/>
</dbReference>
<dbReference type="HOGENOM" id="CLU_063693_0_0_1"/>
<reference evidence="8" key="2">
    <citation type="submission" date="2025-08" db="UniProtKB">
        <authorList>
            <consortium name="Ensembl"/>
        </authorList>
    </citation>
    <scope>IDENTIFICATION</scope>
</reference>
<reference evidence="8 9" key="1">
    <citation type="journal article" date="2011" name="Genome Biol. Evol.">
        <title>Integration of the genetic map and genome assembly of fugu facilitates insights into distinct features of genome evolution in teleosts and mammals.</title>
        <authorList>
            <person name="Kai W."/>
            <person name="Kikuchi K."/>
            <person name="Tohari S."/>
            <person name="Chew A.K."/>
            <person name="Tay A."/>
            <person name="Fujiwara A."/>
            <person name="Hosoya S."/>
            <person name="Suetake H."/>
            <person name="Naruse K."/>
            <person name="Brenner S."/>
            <person name="Suzuki Y."/>
            <person name="Venkatesh B."/>
        </authorList>
    </citation>
    <scope>NUCLEOTIDE SEQUENCE [LARGE SCALE GENOMIC DNA]</scope>
</reference>
<keyword evidence="4" id="KW-0964">Secreted</keyword>
<evidence type="ECO:0000256" key="6">
    <source>
        <dbReference type="ARBA" id="ARBA00023180"/>
    </source>
</evidence>
<evidence type="ECO:0000256" key="2">
    <source>
        <dbReference type="ARBA" id="ARBA00008670"/>
    </source>
</evidence>
<dbReference type="InParanoid" id="H2T1Z5"/>
<dbReference type="SUPFAM" id="SSF49842">
    <property type="entry name" value="TNF-like"/>
    <property type="match status" value="1"/>
</dbReference>
<keyword evidence="9" id="KW-1185">Reference proteome</keyword>
<comment type="subcellular location">
    <subcellularLocation>
        <location evidence="1">Secreted</location>
    </subcellularLocation>
</comment>
<dbReference type="InterPro" id="IPR008983">
    <property type="entry name" value="Tumour_necrosis_fac-like_dom"/>
</dbReference>
<sequence length="234" mass="25616">MLYNVLLSVTVFLFCLSLLLVYRVTVLENDIHNLRRDINPPLNLPRTEQVGGKMAKMSKPREVSVASFLQLTASSIKQLETKGKAKTDVFGAAAASFAIILKKCALTSPIGNIAVIPWTVSVQHGKAITQKENRIVVQEDGYYLVFGQVLFKSPSIVMGHIIQSWGHAGAAATSTELLRCLQEMPGETPTNTCYTAGIVQLHQGDELELVIPFRPQALISMDADSTFFGVIQLN</sequence>
<keyword evidence="5" id="KW-1015">Disulfide bond</keyword>
<dbReference type="Ensembl" id="ENSTRUT00000018759.3">
    <property type="protein sequence ID" value="ENSTRUP00000018683.2"/>
    <property type="gene ID" value="ENSTRUG00000025829.2"/>
</dbReference>
<dbReference type="STRING" id="31033.ENSTRUP00000018683"/>
<dbReference type="AlphaFoldDB" id="H2T1Z5"/>
<dbReference type="GO" id="GO:0006955">
    <property type="term" value="P:immune response"/>
    <property type="evidence" value="ECO:0007669"/>
    <property type="project" value="InterPro"/>
</dbReference>
<feature type="domain" description="THD" evidence="7">
    <location>
        <begin position="65"/>
        <end position="233"/>
    </location>
</feature>
<reference evidence="8" key="3">
    <citation type="submission" date="2025-09" db="UniProtKB">
        <authorList>
            <consortium name="Ensembl"/>
        </authorList>
    </citation>
    <scope>IDENTIFICATION</scope>
</reference>
<evidence type="ECO:0000256" key="1">
    <source>
        <dbReference type="ARBA" id="ARBA00004613"/>
    </source>
</evidence>
<dbReference type="GO" id="GO:0005125">
    <property type="term" value="F:cytokine activity"/>
    <property type="evidence" value="ECO:0007669"/>
    <property type="project" value="UniProtKB-KW"/>
</dbReference>
<dbReference type="GO" id="GO:0005164">
    <property type="term" value="F:tumor necrosis factor receptor binding"/>
    <property type="evidence" value="ECO:0007669"/>
    <property type="project" value="InterPro"/>
</dbReference>
<gene>
    <name evidence="8" type="primary">LOC101075168</name>
</gene>